<dbReference type="Gene3D" id="2.60.40.790">
    <property type="match status" value="1"/>
</dbReference>
<evidence type="ECO:0000313" key="2">
    <source>
        <dbReference type="Proteomes" id="UP000609346"/>
    </source>
</evidence>
<keyword evidence="2" id="KW-1185">Reference proteome</keyword>
<evidence type="ECO:0008006" key="3">
    <source>
        <dbReference type="Google" id="ProtNLM"/>
    </source>
</evidence>
<proteinExistence type="predicted"/>
<sequence>MVKWDEMEQWMQKQQLPRGFDALKDTGWVERYVKSMMANAMPEKPAMPGSSNAETFETHHFIVIKWKLPRGVRPSELRLFVREDRIRIEGLPQEQRETIELPRQVNPRVCKALCQDGILQIKLRKKPVDRRYYETPIRY</sequence>
<organism evidence="1 2">
    <name type="scientific">Paenibacillus terricola</name>
    <dbReference type="NCBI Taxonomy" id="2763503"/>
    <lineage>
        <taxon>Bacteria</taxon>
        <taxon>Bacillati</taxon>
        <taxon>Bacillota</taxon>
        <taxon>Bacilli</taxon>
        <taxon>Bacillales</taxon>
        <taxon>Paenibacillaceae</taxon>
        <taxon>Paenibacillus</taxon>
    </lineage>
</organism>
<dbReference type="RefSeq" id="WP_191202976.1">
    <property type="nucleotide sequence ID" value="NZ_JACXZA010000002.1"/>
</dbReference>
<dbReference type="InterPro" id="IPR008978">
    <property type="entry name" value="HSP20-like_chaperone"/>
</dbReference>
<gene>
    <name evidence="1" type="ORF">H8B09_07865</name>
</gene>
<protein>
    <recommendedName>
        <fullName evidence="3">SHSP domain-containing protein</fullName>
    </recommendedName>
</protein>
<dbReference type="SUPFAM" id="SSF49764">
    <property type="entry name" value="HSP20-like chaperones"/>
    <property type="match status" value="1"/>
</dbReference>
<dbReference type="EMBL" id="JACXZA010000002">
    <property type="protein sequence ID" value="MBD3918661.1"/>
    <property type="molecule type" value="Genomic_DNA"/>
</dbReference>
<dbReference type="CDD" id="cd00298">
    <property type="entry name" value="ACD_sHsps_p23-like"/>
    <property type="match status" value="1"/>
</dbReference>
<accession>A0ABR8MTN6</accession>
<dbReference type="Proteomes" id="UP000609346">
    <property type="component" value="Unassembled WGS sequence"/>
</dbReference>
<evidence type="ECO:0000313" key="1">
    <source>
        <dbReference type="EMBL" id="MBD3918661.1"/>
    </source>
</evidence>
<reference evidence="1 2" key="1">
    <citation type="submission" date="2020-09" db="EMBL/GenBank/DDBJ databases">
        <title>Paenibacillus sp. strain PR3 16S rRNA gene Genome sequencing and assembly.</title>
        <authorList>
            <person name="Kim J."/>
        </authorList>
    </citation>
    <scope>NUCLEOTIDE SEQUENCE [LARGE SCALE GENOMIC DNA]</scope>
    <source>
        <strain evidence="1 2">PR3</strain>
    </source>
</reference>
<name>A0ABR8MTN6_9BACL</name>
<comment type="caution">
    <text evidence="1">The sequence shown here is derived from an EMBL/GenBank/DDBJ whole genome shotgun (WGS) entry which is preliminary data.</text>
</comment>